<organism evidence="3 4">
    <name type="scientific">Enterococcus larvae</name>
    <dbReference type="NCBI Taxonomy" id="2794352"/>
    <lineage>
        <taxon>Bacteria</taxon>
        <taxon>Bacillati</taxon>
        <taxon>Bacillota</taxon>
        <taxon>Bacilli</taxon>
        <taxon>Lactobacillales</taxon>
        <taxon>Enterococcaceae</taxon>
        <taxon>Enterococcus</taxon>
    </lineage>
</organism>
<dbReference type="EMBL" id="JAEDXU010000003">
    <property type="protein sequence ID" value="MBP1045978.1"/>
    <property type="molecule type" value="Genomic_DNA"/>
</dbReference>
<reference evidence="3 4" key="1">
    <citation type="submission" date="2020-12" db="EMBL/GenBank/DDBJ databases">
        <title>Vagococcus allomyrinae sp. nov. and Enterococcus lavae sp. nov., isolated from the larvae of Allomyrina dichotoma.</title>
        <authorList>
            <person name="Lee S.D."/>
        </authorList>
    </citation>
    <scope>NUCLEOTIDE SEQUENCE [LARGE SCALE GENOMIC DNA]</scope>
    <source>
        <strain evidence="3 4">BWM-S5</strain>
    </source>
</reference>
<evidence type="ECO:0000313" key="3">
    <source>
        <dbReference type="EMBL" id="MBP1045978.1"/>
    </source>
</evidence>
<name>A0ABS4CH80_9ENTE</name>
<keyword evidence="4" id="KW-1185">Reference proteome</keyword>
<dbReference type="InterPro" id="IPR018958">
    <property type="entry name" value="Knr4/Smi1-like_dom"/>
</dbReference>
<dbReference type="Gene3D" id="3.40.1580.10">
    <property type="entry name" value="SMI1/KNR4-like"/>
    <property type="match status" value="1"/>
</dbReference>
<dbReference type="SUPFAM" id="SSF160631">
    <property type="entry name" value="SMI1/KNR4-like"/>
    <property type="match status" value="1"/>
</dbReference>
<evidence type="ECO:0000256" key="1">
    <source>
        <dbReference type="SAM" id="MobiDB-lite"/>
    </source>
</evidence>
<dbReference type="InterPro" id="IPR037883">
    <property type="entry name" value="Knr4/Smi1-like_sf"/>
</dbReference>
<feature type="domain" description="Knr4/Smi1-like" evidence="2">
    <location>
        <begin position="55"/>
        <end position="192"/>
    </location>
</feature>
<comment type="caution">
    <text evidence="3">The sequence shown here is derived from an EMBL/GenBank/DDBJ whole genome shotgun (WGS) entry which is preliminary data.</text>
</comment>
<evidence type="ECO:0000313" key="4">
    <source>
        <dbReference type="Proteomes" id="UP000673375"/>
    </source>
</evidence>
<sequence length="197" mass="22376">MEERRAVNTSNKKKKKGVSRMSSESIDTYWKDFDFEGFWKVSDYAKANYEGGRFGSSDVARIEKELGYKLPLSYLSFMKKQNGGIPLKDGCRTETPTSWSENSVAIEGFLNIGITGSNALLGNFGSRFWIEEWGYPDIGIAICDCPSAGHDMIFLDYKVYGSKDVPAVVHVDQEMDYKITFLAKDFESFVRMLEEEE</sequence>
<dbReference type="SMART" id="SM00860">
    <property type="entry name" value="SMI1_KNR4"/>
    <property type="match status" value="1"/>
</dbReference>
<dbReference type="Pfam" id="PF14568">
    <property type="entry name" value="SUKH_6"/>
    <property type="match status" value="1"/>
</dbReference>
<dbReference type="Proteomes" id="UP000673375">
    <property type="component" value="Unassembled WGS sequence"/>
</dbReference>
<protein>
    <submittedName>
        <fullName evidence="3">SMI1/KNR4 family protein</fullName>
    </submittedName>
</protein>
<evidence type="ECO:0000259" key="2">
    <source>
        <dbReference type="SMART" id="SM00860"/>
    </source>
</evidence>
<proteinExistence type="predicted"/>
<gene>
    <name evidence="3" type="ORF">I6N96_06765</name>
</gene>
<feature type="region of interest" description="Disordered" evidence="1">
    <location>
        <begin position="1"/>
        <end position="24"/>
    </location>
</feature>
<accession>A0ABS4CH80</accession>